<dbReference type="EMBL" id="GGEC01020580">
    <property type="protein sequence ID" value="MBX01064.1"/>
    <property type="molecule type" value="Transcribed_RNA"/>
</dbReference>
<reference evidence="5" key="1">
    <citation type="submission" date="2018-02" db="EMBL/GenBank/DDBJ databases">
        <title>Rhizophora mucronata_Transcriptome.</title>
        <authorList>
            <person name="Meera S.P."/>
            <person name="Sreeshan A."/>
            <person name="Augustine A."/>
        </authorList>
    </citation>
    <scope>NUCLEOTIDE SEQUENCE</scope>
    <source>
        <tissue evidence="5">Leaf</tissue>
    </source>
</reference>
<dbReference type="GO" id="GO:0007040">
    <property type="term" value="P:lysosome organization"/>
    <property type="evidence" value="ECO:0007669"/>
    <property type="project" value="TreeGrafter"/>
</dbReference>
<dbReference type="InterPro" id="IPR028119">
    <property type="entry name" value="Snapin/Pallidin/Snn1"/>
</dbReference>
<protein>
    <recommendedName>
        <fullName evidence="3">Biogenesis of lysosome-related organelles complex 1 subunit 7</fullName>
    </recommendedName>
</protein>
<dbReference type="GO" id="GO:0099078">
    <property type="term" value="C:BORC complex"/>
    <property type="evidence" value="ECO:0007669"/>
    <property type="project" value="TreeGrafter"/>
</dbReference>
<accession>A0A2P2K5R9</accession>
<dbReference type="GO" id="GO:0006886">
    <property type="term" value="P:intracellular protein transport"/>
    <property type="evidence" value="ECO:0007669"/>
    <property type="project" value="InterPro"/>
</dbReference>
<dbReference type="GO" id="GO:0000149">
    <property type="term" value="F:SNARE binding"/>
    <property type="evidence" value="ECO:0007669"/>
    <property type="project" value="TreeGrafter"/>
</dbReference>
<evidence type="ECO:0000256" key="1">
    <source>
        <dbReference type="ARBA" id="ARBA00006111"/>
    </source>
</evidence>
<evidence type="ECO:0000256" key="4">
    <source>
        <dbReference type="SAM" id="MobiDB-lite"/>
    </source>
</evidence>
<evidence type="ECO:0000256" key="3">
    <source>
        <dbReference type="ARBA" id="ARBA00033330"/>
    </source>
</evidence>
<dbReference type="GO" id="GO:0008333">
    <property type="term" value="P:endosome to lysosome transport"/>
    <property type="evidence" value="ECO:0007669"/>
    <property type="project" value="TreeGrafter"/>
</dbReference>
<dbReference type="InterPro" id="IPR017246">
    <property type="entry name" value="Snapin"/>
</dbReference>
<sequence>MEAPKENSADVADASGVLVDSVSWNESNVESETGPDGRIGHDSTDIKNSGAATASGINKTGGSDAVANGLYTILAAAIRDFDSKAQNTLNSQDQLDLAIDRLTLELDQLLEDAPLLFIVQHAVKISAVRKRVLSLNSLLKSIQQRIDNVDRILSACVHQDAPCYRNLKHFSWVFAPQLRLVGEDLLVSMYIVQNQKMILRWPF</sequence>
<dbReference type="AlphaFoldDB" id="A0A2P2K5R9"/>
<feature type="compositionally biased region" description="Low complexity" evidence="4">
    <location>
        <begin position="23"/>
        <end position="32"/>
    </location>
</feature>
<organism evidence="5">
    <name type="scientific">Rhizophora mucronata</name>
    <name type="common">Asiatic mangrove</name>
    <dbReference type="NCBI Taxonomy" id="61149"/>
    <lineage>
        <taxon>Eukaryota</taxon>
        <taxon>Viridiplantae</taxon>
        <taxon>Streptophyta</taxon>
        <taxon>Embryophyta</taxon>
        <taxon>Tracheophyta</taxon>
        <taxon>Spermatophyta</taxon>
        <taxon>Magnoliopsida</taxon>
        <taxon>eudicotyledons</taxon>
        <taxon>Gunneridae</taxon>
        <taxon>Pentapetalae</taxon>
        <taxon>rosids</taxon>
        <taxon>fabids</taxon>
        <taxon>Malpighiales</taxon>
        <taxon>Rhizophoraceae</taxon>
        <taxon>Rhizophora</taxon>
    </lineage>
</organism>
<evidence type="ECO:0000256" key="2">
    <source>
        <dbReference type="ARBA" id="ARBA00023054"/>
    </source>
</evidence>
<dbReference type="PANTHER" id="PTHR31305">
    <property type="entry name" value="SNARE-ASSOCIATED PROTEIN SNAPIN"/>
    <property type="match status" value="1"/>
</dbReference>
<dbReference type="PANTHER" id="PTHR31305:SF2">
    <property type="entry name" value="SNARE-ASSOCIATED PROTEIN SNAPIN"/>
    <property type="match status" value="1"/>
</dbReference>
<evidence type="ECO:0000313" key="5">
    <source>
        <dbReference type="EMBL" id="MBX01064.1"/>
    </source>
</evidence>
<dbReference type="GO" id="GO:0031083">
    <property type="term" value="C:BLOC-1 complex"/>
    <property type="evidence" value="ECO:0007669"/>
    <property type="project" value="InterPro"/>
</dbReference>
<dbReference type="Pfam" id="PF14712">
    <property type="entry name" value="Snapin_Pallidin"/>
    <property type="match status" value="1"/>
</dbReference>
<dbReference type="GO" id="GO:0032418">
    <property type="term" value="P:lysosome localization"/>
    <property type="evidence" value="ECO:0007669"/>
    <property type="project" value="TreeGrafter"/>
</dbReference>
<comment type="similarity">
    <text evidence="1">Belongs to the SNAPIN family.</text>
</comment>
<keyword evidence="2" id="KW-0175">Coiled coil</keyword>
<feature type="region of interest" description="Disordered" evidence="4">
    <location>
        <begin position="23"/>
        <end position="47"/>
    </location>
</feature>
<proteinExistence type="inferred from homology"/>
<name>A0A2P2K5R9_RHIMU</name>